<dbReference type="InterPro" id="IPR051531">
    <property type="entry name" value="N-acetyltransferase"/>
</dbReference>
<proteinExistence type="predicted"/>
<feature type="domain" description="N-acetyltransferase" evidence="1">
    <location>
        <begin position="22"/>
        <end position="170"/>
    </location>
</feature>
<sequence>MGTEAELSTFKSPHDVVVETERLRLRPVYPLTDLYVFHRMRRNPRSMQTTGAETEEDPFKSVSFDRMRTMTSPGSFSFAIELKSNSTDEPDATIGVMGLFRPPGCGYLLDEPYWGRGYATEALSAFVKTYWEYFPEGAPGIRPEDRNIIIAGVYEGNVASEKVLKKAGFREIRKEPVETPSGPSQETVFMIERPNKVLLPDEVTGNMI</sequence>
<dbReference type="InterPro" id="IPR016181">
    <property type="entry name" value="Acyl_CoA_acyltransferase"/>
</dbReference>
<accession>A0A9P9WIB6</accession>
<dbReference type="EMBL" id="JAFIMR010000023">
    <property type="protein sequence ID" value="KAI1864759.1"/>
    <property type="molecule type" value="Genomic_DNA"/>
</dbReference>
<evidence type="ECO:0000313" key="3">
    <source>
        <dbReference type="Proteomes" id="UP000829685"/>
    </source>
</evidence>
<dbReference type="PANTHER" id="PTHR43792">
    <property type="entry name" value="GNAT FAMILY, PUTATIVE (AFU_ORTHOLOGUE AFUA_3G00765)-RELATED-RELATED"/>
    <property type="match status" value="1"/>
</dbReference>
<gene>
    <name evidence="2" type="ORF">JX265_008483</name>
</gene>
<name>A0A9P9WIB6_9PEZI</name>
<dbReference type="GO" id="GO:0016747">
    <property type="term" value="F:acyltransferase activity, transferring groups other than amino-acyl groups"/>
    <property type="evidence" value="ECO:0007669"/>
    <property type="project" value="InterPro"/>
</dbReference>
<keyword evidence="3" id="KW-1185">Reference proteome</keyword>
<organism evidence="2 3">
    <name type="scientific">Neoarthrinium moseri</name>
    <dbReference type="NCBI Taxonomy" id="1658444"/>
    <lineage>
        <taxon>Eukaryota</taxon>
        <taxon>Fungi</taxon>
        <taxon>Dikarya</taxon>
        <taxon>Ascomycota</taxon>
        <taxon>Pezizomycotina</taxon>
        <taxon>Sordariomycetes</taxon>
        <taxon>Xylariomycetidae</taxon>
        <taxon>Amphisphaeriales</taxon>
        <taxon>Apiosporaceae</taxon>
        <taxon>Neoarthrinium</taxon>
    </lineage>
</organism>
<dbReference type="Proteomes" id="UP000829685">
    <property type="component" value="Unassembled WGS sequence"/>
</dbReference>
<evidence type="ECO:0000313" key="2">
    <source>
        <dbReference type="EMBL" id="KAI1864759.1"/>
    </source>
</evidence>
<dbReference type="Gene3D" id="3.40.630.30">
    <property type="match status" value="1"/>
</dbReference>
<dbReference type="Pfam" id="PF13302">
    <property type="entry name" value="Acetyltransf_3"/>
    <property type="match status" value="1"/>
</dbReference>
<reference evidence="2" key="1">
    <citation type="submission" date="2021-03" db="EMBL/GenBank/DDBJ databases">
        <title>Revisited historic fungal species revealed as producer of novel bioactive compounds through whole genome sequencing and comparative genomics.</title>
        <authorList>
            <person name="Vignolle G.A."/>
            <person name="Hochenegger N."/>
            <person name="Mach R.L."/>
            <person name="Mach-Aigner A.R."/>
            <person name="Javad Rahimi M."/>
            <person name="Salim K.A."/>
            <person name="Chan C.M."/>
            <person name="Lim L.B.L."/>
            <person name="Cai F."/>
            <person name="Druzhinina I.S."/>
            <person name="U'Ren J.M."/>
            <person name="Derntl C."/>
        </authorList>
    </citation>
    <scope>NUCLEOTIDE SEQUENCE</scope>
    <source>
        <strain evidence="2">TUCIM 5799</strain>
    </source>
</reference>
<comment type="caution">
    <text evidence="2">The sequence shown here is derived from an EMBL/GenBank/DDBJ whole genome shotgun (WGS) entry which is preliminary data.</text>
</comment>
<dbReference type="InterPro" id="IPR000182">
    <property type="entry name" value="GNAT_dom"/>
</dbReference>
<dbReference type="SUPFAM" id="SSF55729">
    <property type="entry name" value="Acyl-CoA N-acyltransferases (Nat)"/>
    <property type="match status" value="1"/>
</dbReference>
<evidence type="ECO:0000259" key="1">
    <source>
        <dbReference type="Pfam" id="PF13302"/>
    </source>
</evidence>
<dbReference type="PANTHER" id="PTHR43792:SF1">
    <property type="entry name" value="N-ACETYLTRANSFERASE DOMAIN-CONTAINING PROTEIN"/>
    <property type="match status" value="1"/>
</dbReference>
<dbReference type="AlphaFoldDB" id="A0A9P9WIB6"/>
<protein>
    <recommendedName>
        <fullName evidence="1">N-acetyltransferase domain-containing protein</fullName>
    </recommendedName>
</protein>